<protein>
    <submittedName>
        <fullName evidence="2">Putative iron-sulfur cluster-binding domain contining protein</fullName>
    </submittedName>
</protein>
<proteinExistence type="predicted"/>
<gene>
    <name evidence="2" type="ORF">MM415A01046_0026</name>
</gene>
<sequence length="232" mass="26315">MDLGYMSYDTFHTHAGELLDRPDCNTTILPFWRGEALLHHDITAMMALFFMGNWKPVVFATNGHLITALWDRGIYSFIKLINISVHDQQGLQAVRWLLDKRGLAPLPMIQASFVEQSQAWTDLAHEASLIPNIEHRIYAQHTLSGVPGQVGQHIAIPSRMGICSRLLTDIVIGWDGHISRCCYVWNNDGPKALSDKPISELWNSQYLKQIRDSYPDNICLNCDQWSGNGRTL</sequence>
<evidence type="ECO:0000259" key="1">
    <source>
        <dbReference type="Pfam" id="PF13186"/>
    </source>
</evidence>
<name>A0A6M3K9X9_9ZZZZ</name>
<dbReference type="Gene3D" id="3.20.20.70">
    <property type="entry name" value="Aldolase class I"/>
    <property type="match status" value="1"/>
</dbReference>
<reference evidence="2" key="1">
    <citation type="submission" date="2020-03" db="EMBL/GenBank/DDBJ databases">
        <title>The deep terrestrial virosphere.</title>
        <authorList>
            <person name="Holmfeldt K."/>
            <person name="Nilsson E."/>
            <person name="Simone D."/>
            <person name="Lopez-Fernandez M."/>
            <person name="Wu X."/>
            <person name="de Brujin I."/>
            <person name="Lundin D."/>
            <person name="Andersson A."/>
            <person name="Bertilsson S."/>
            <person name="Dopson M."/>
        </authorList>
    </citation>
    <scope>NUCLEOTIDE SEQUENCE</scope>
    <source>
        <strain evidence="2">MM415A01046</strain>
    </source>
</reference>
<accession>A0A6M3K9X9</accession>
<organism evidence="2">
    <name type="scientific">viral metagenome</name>
    <dbReference type="NCBI Taxonomy" id="1070528"/>
    <lineage>
        <taxon>unclassified sequences</taxon>
        <taxon>metagenomes</taxon>
        <taxon>organismal metagenomes</taxon>
    </lineage>
</organism>
<dbReference type="AlphaFoldDB" id="A0A6M3K9X9"/>
<dbReference type="InterPro" id="IPR013785">
    <property type="entry name" value="Aldolase_TIM"/>
</dbReference>
<evidence type="ECO:0000313" key="2">
    <source>
        <dbReference type="EMBL" id="QJA78629.1"/>
    </source>
</evidence>
<dbReference type="InterPro" id="IPR058240">
    <property type="entry name" value="rSAM_sf"/>
</dbReference>
<dbReference type="SUPFAM" id="SSF102114">
    <property type="entry name" value="Radical SAM enzymes"/>
    <property type="match status" value="1"/>
</dbReference>
<dbReference type="InterPro" id="IPR023885">
    <property type="entry name" value="4Fe4S-binding_SPASM_dom"/>
</dbReference>
<dbReference type="Pfam" id="PF13186">
    <property type="entry name" value="SPASM"/>
    <property type="match status" value="1"/>
</dbReference>
<feature type="domain" description="4Fe4S-binding SPASM" evidence="1">
    <location>
        <begin position="163"/>
        <end position="223"/>
    </location>
</feature>
<dbReference type="EMBL" id="MT142345">
    <property type="protein sequence ID" value="QJA78629.1"/>
    <property type="molecule type" value="Genomic_DNA"/>
</dbReference>
<dbReference type="CDD" id="cd21109">
    <property type="entry name" value="SPASM"/>
    <property type="match status" value="1"/>
</dbReference>